<proteinExistence type="predicted"/>
<dbReference type="SUPFAM" id="SSF51726">
    <property type="entry name" value="UROD/MetE-like"/>
    <property type="match status" value="1"/>
</dbReference>
<dbReference type="GO" id="GO:0006779">
    <property type="term" value="P:porphyrin-containing compound biosynthetic process"/>
    <property type="evidence" value="ECO:0007669"/>
    <property type="project" value="InterPro"/>
</dbReference>
<dbReference type="InterPro" id="IPR038071">
    <property type="entry name" value="UROD/MetE-like_sf"/>
</dbReference>
<reference evidence="2 3" key="1">
    <citation type="journal article" date="2016" name="Environ. Microbiol.">
        <title>Genomic resolution of a cold subsurface aquifer community provides metabolic insights for novel microbes adapted to high CO concentrations.</title>
        <authorList>
            <person name="Probst A.J."/>
            <person name="Castelle C.J."/>
            <person name="Singh A."/>
            <person name="Brown C.T."/>
            <person name="Anantharaman K."/>
            <person name="Sharon I."/>
            <person name="Hug L.A."/>
            <person name="Burstein D."/>
            <person name="Emerson J.B."/>
            <person name="Thomas B.C."/>
            <person name="Banfield J.F."/>
        </authorList>
    </citation>
    <scope>NUCLEOTIDE SEQUENCE [LARGE SCALE GENOMIC DNA]</scope>
    <source>
        <strain evidence="2">CG1_02_38_46</strain>
    </source>
</reference>
<feature type="domain" description="Uroporphyrinogen decarboxylase (URO-D)" evidence="1">
    <location>
        <begin position="154"/>
        <end position="357"/>
    </location>
</feature>
<evidence type="ECO:0000313" key="3">
    <source>
        <dbReference type="Proteomes" id="UP000182278"/>
    </source>
</evidence>
<comment type="caution">
    <text evidence="2">The sequence shown here is derived from an EMBL/GenBank/DDBJ whole genome shotgun (WGS) entry which is preliminary data.</text>
</comment>
<protein>
    <recommendedName>
        <fullName evidence="1">Uroporphyrinogen decarboxylase (URO-D) domain-containing protein</fullName>
    </recommendedName>
</protein>
<dbReference type="InterPro" id="IPR052024">
    <property type="entry name" value="Methanogen_methyltrans"/>
</dbReference>
<dbReference type="PANTHER" id="PTHR47099">
    <property type="entry name" value="METHYLCOBAMIDE:COM METHYLTRANSFERASE MTBA"/>
    <property type="match status" value="1"/>
</dbReference>
<organism evidence="2 3">
    <name type="scientific">Candidatus Desantisbacteria bacterium CG1_02_38_46</name>
    <dbReference type="NCBI Taxonomy" id="1817893"/>
    <lineage>
        <taxon>Bacteria</taxon>
        <taxon>Candidatus Desantisiibacteriota</taxon>
    </lineage>
</organism>
<dbReference type="EMBL" id="MNUO01000021">
    <property type="protein sequence ID" value="OIN98146.1"/>
    <property type="molecule type" value="Genomic_DNA"/>
</dbReference>
<sequence>MTQRERFLETILFGNPDKIPFSPGGARESTLAMWHKQGLPEGMDYFEALLKILKIEPDQTQPQINLNVSFKMIPQFEEKVLEHKDGHYIVQDWMGAITEISDKYDYTYIRSAKDFVTRKWYKFPVENEKDWEEMKKRYNPKTLGRFPSDFEERCRKVKKRDYVFGFYVNGPFWQLREWCGFENLCMFMAQKPDFVQEMVDFWTEFVLETMKPILNNIEVDYVWISEDMAYKEHSMISPKMVRKFLLPTWQKWVSEIKAHNCPIIDMDSDGYIGELIPLWIEAGINCCDPIEVAAGNDIVNYRKIYGKKMAYRGGIDKRAIAKGGAVIEKEVMRVVPPLLKDGGFIPGCDHGVPPDISWPNYIEYSRLLAKLTCWL</sequence>
<dbReference type="Pfam" id="PF01208">
    <property type="entry name" value="URO-D"/>
    <property type="match status" value="1"/>
</dbReference>
<gene>
    <name evidence="2" type="ORF">AUJ66_01475</name>
</gene>
<dbReference type="PANTHER" id="PTHR47099:SF1">
    <property type="entry name" value="METHYLCOBAMIDE:COM METHYLTRANSFERASE MTBA"/>
    <property type="match status" value="1"/>
</dbReference>
<name>A0A1J4SHK6_9BACT</name>
<dbReference type="InterPro" id="IPR000257">
    <property type="entry name" value="Uroporphyrinogen_deCOase"/>
</dbReference>
<dbReference type="GO" id="GO:0004853">
    <property type="term" value="F:uroporphyrinogen decarboxylase activity"/>
    <property type="evidence" value="ECO:0007669"/>
    <property type="project" value="InterPro"/>
</dbReference>
<evidence type="ECO:0000259" key="1">
    <source>
        <dbReference type="Pfam" id="PF01208"/>
    </source>
</evidence>
<dbReference type="STRING" id="1817893.AUJ66_01475"/>
<evidence type="ECO:0000313" key="2">
    <source>
        <dbReference type="EMBL" id="OIN98146.1"/>
    </source>
</evidence>
<dbReference type="Proteomes" id="UP000182278">
    <property type="component" value="Unassembled WGS sequence"/>
</dbReference>
<dbReference type="AlphaFoldDB" id="A0A1J4SHK6"/>
<accession>A0A1J4SHK6</accession>
<dbReference type="Gene3D" id="3.20.20.210">
    <property type="match status" value="1"/>
</dbReference>